<dbReference type="Pfam" id="PF09995">
    <property type="entry name" value="MPAB_Lcp_cat"/>
    <property type="match status" value="1"/>
</dbReference>
<evidence type="ECO:0000256" key="3">
    <source>
        <dbReference type="ARBA" id="ARBA00022989"/>
    </source>
</evidence>
<name>A0A421CX53_9EURO</name>
<protein>
    <recommendedName>
        <fullName evidence="8">CTLH domain-containing protein</fullName>
    </recommendedName>
</protein>
<dbReference type="Proteomes" id="UP000215289">
    <property type="component" value="Unassembled WGS sequence"/>
</dbReference>
<dbReference type="InterPro" id="IPR037473">
    <property type="entry name" value="Lcp-like"/>
</dbReference>
<dbReference type="SUPFAM" id="SSF50978">
    <property type="entry name" value="WD40 repeat-like"/>
    <property type="match status" value="1"/>
</dbReference>
<evidence type="ECO:0000256" key="5">
    <source>
        <dbReference type="PROSITE-ProRule" id="PRU00221"/>
    </source>
</evidence>
<feature type="compositionally biased region" description="Polar residues" evidence="6">
    <location>
        <begin position="921"/>
        <end position="954"/>
    </location>
</feature>
<dbReference type="GO" id="GO:0016491">
    <property type="term" value="F:oxidoreductase activity"/>
    <property type="evidence" value="ECO:0007669"/>
    <property type="project" value="InterPro"/>
</dbReference>
<accession>A0A421CX53</accession>
<dbReference type="InterPro" id="IPR036322">
    <property type="entry name" value="WD40_repeat_dom_sf"/>
</dbReference>
<feature type="transmembrane region" description="Helical" evidence="7">
    <location>
        <begin position="426"/>
        <end position="447"/>
    </location>
</feature>
<dbReference type="InterPro" id="IPR004776">
    <property type="entry name" value="Mem_transp_PIN-like"/>
</dbReference>
<comment type="subcellular location">
    <subcellularLocation>
        <location evidence="1">Membrane</location>
        <topology evidence="1">Multi-pass membrane protein</topology>
    </subcellularLocation>
</comment>
<keyword evidence="2 7" id="KW-0812">Transmembrane</keyword>
<sequence>MISSSQEAQDIREYWGYKFKWTNLHRSAEQLRPLMFTYDRLADECLQRLNGISPIPRRDTTQTEGSTSKPAKRDLYVLLEKHRDDDPKIKEFWDEINTVPDWVDWEQIQRGQDVFYRYGMAVLNVLTFESLLGGMGSGRVVETLARTGGFSADVARRRMLETLQHVLQVVESVDAMRPGGAGHASTVRVRLLHAAVRSRILNLVKNKPEYYDVNNFGVPINDLDCIGTINTFSTSVIWIGLPRQGILLREREMEDYLALWRLVAYYMGTPHESFETRVKAKAMMESLLASQINPTEMSKILAQNIILSLENTAPTYASKEFMEAMARHLNGKQLSDELDIPRPTLYYQALVYGYCIVVMWFAYTFRLLPSIDQALIKIRRKRYCKIIDDKDKGLGEETIFEFKYVPFYTRTTRLGKRNPPKRSKRGVEFLALMGLLVALVAAGTLSHRIRDALHITPPDQLKGNLSVMLEGAIITPFLGALQACVSVLLTMSYGAIAERLRLVKESSISDMAGLGVKLFLPALIVVHLGEQLHADIVLNYVPVLVWAALYTSASIGLAHAVSRGLGLPVWVTPACAFNNTTSLPLLLLQSLESVGSLKPIIRDGDSMSDAIARAQSYFLLCAVVSKTIGYAVGPRMLQNGSDQDEGGDAQDTDAEAGQSGDGDDADNGEADEETSLLPERAQKARRKVSSKFRGIGRWVSAFLPERVKQELMAPFESPFADVAILCTIVGATLGLVPQLHRAFFRPYEEGGIFNAWLTSSVKNIGKLFTTLQIFVVGGKLGASFRRMKASGNSGEIPKKAIVTIFLVRLVIWPAISISLIYQLAKRTTLVRYDPILWFSLMLMPAGPPALVISGFAELAKISEAEKMAVAKTLTVCSPGSAPEPGGRADLPIFDLADNSSSNTPSSAAPDRPNLPIPLEPTSFTSAPPPRSSTDGIPSSSRLESSAGSNSTAPSIDNPPASTARRRRRFSTIDTSDFTGGTGGHLGNHTGSEAGIQEQASVQSHTSPEEHPPSPKRRRLANMRPDGISSANGFSQASNGLSASPSRKTVFSHSSNSQLAHSSSNGESQKNGSPKTSKKPSTYFGHDREEVTRILIQSLYELGYDRAASLLSMESGYQLESPAVGTFRKAVLEGHWAEAEDILIQSFTPDADVRDTSFSSGKPATTEKLVLVENAEKNEMLFYLRQQKFLELLEARDLGSALTVLRHELTPLNYDVGRLHALSSLLMCPPEHLHNQAGWEGPISSSRERLLSELSKSISPSTMIPNNRLAILLDHVKQNQINQNDFPLRTAVELSQHSDEVWYCQFSHDGSKLVTAGRDRHVYIYDTTNFSVYRQLEKHEEGVAHVSWSPDDTKLITCSQDKKARVWSVETGRCLLTINHHRQPVTAAVWAADGESFVTASLDLSSQLCHWSMRGDPLYTWHGGFRVQDCAITPDGRRLIAADVEEKIRVFDFATHEEEYCLALKSKPTSVAVSRDSRYMLVNLSEGQIQLIDLDTTEVIRRFQGQKQGHFVIRSAFGGAAENFVVSGSEDSRVYIWHKENGTLVETLEGHLAGCVNAISWNPTNPAMFASAGDDRSVRMRGDISEWLSTHECTTINVKFLSTSPWNQVHEIVFHPKIWLASREVNEKTQNRPFIPRFSIFFHS</sequence>
<evidence type="ECO:0000256" key="1">
    <source>
        <dbReference type="ARBA" id="ARBA00004141"/>
    </source>
</evidence>
<dbReference type="SMART" id="SM00320">
    <property type="entry name" value="WD40"/>
    <property type="match status" value="7"/>
</dbReference>
<proteinExistence type="predicted"/>
<evidence type="ECO:0000313" key="10">
    <source>
        <dbReference type="Proteomes" id="UP000215289"/>
    </source>
</evidence>
<feature type="repeat" description="WD" evidence="5">
    <location>
        <begin position="1522"/>
        <end position="1546"/>
    </location>
</feature>
<dbReference type="PANTHER" id="PTHR37539:SF1">
    <property type="entry name" value="ER-BOUND OXYGENASE MPAB_MPAB'_RUBBER OXYGENASE CATALYTIC DOMAIN-CONTAINING PROTEIN"/>
    <property type="match status" value="1"/>
</dbReference>
<feature type="transmembrane region" description="Helical" evidence="7">
    <location>
        <begin position="345"/>
        <end position="368"/>
    </location>
</feature>
<dbReference type="Gene3D" id="2.130.10.10">
    <property type="entry name" value="YVTN repeat-like/Quinoprotein amine dehydrogenase"/>
    <property type="match status" value="1"/>
</dbReference>
<evidence type="ECO:0000256" key="7">
    <source>
        <dbReference type="SAM" id="Phobius"/>
    </source>
</evidence>
<feature type="transmembrane region" description="Helical" evidence="7">
    <location>
        <begin position="540"/>
        <end position="561"/>
    </location>
</feature>
<keyword evidence="4 7" id="KW-0472">Membrane</keyword>
<dbReference type="Pfam" id="PF03547">
    <property type="entry name" value="Mem_trans"/>
    <property type="match status" value="1"/>
</dbReference>
<feature type="transmembrane region" description="Helical" evidence="7">
    <location>
        <begin position="802"/>
        <end position="823"/>
    </location>
</feature>
<feature type="compositionally biased region" description="Acidic residues" evidence="6">
    <location>
        <begin position="661"/>
        <end position="674"/>
    </location>
</feature>
<evidence type="ECO:0000256" key="6">
    <source>
        <dbReference type="SAM" id="MobiDB-lite"/>
    </source>
</evidence>
<keyword evidence="3 7" id="KW-1133">Transmembrane helix</keyword>
<dbReference type="PROSITE" id="PS50294">
    <property type="entry name" value="WD_REPEATS_REGION"/>
    <property type="match status" value="2"/>
</dbReference>
<keyword evidence="10" id="KW-1185">Reference proteome</keyword>
<dbReference type="STRING" id="1245748.A0A421CX53"/>
<dbReference type="SMART" id="SM00668">
    <property type="entry name" value="CTLH"/>
    <property type="match status" value="1"/>
</dbReference>
<feature type="repeat" description="WD" evidence="5">
    <location>
        <begin position="1335"/>
        <end position="1376"/>
    </location>
</feature>
<gene>
    <name evidence="9" type="ORF">CFD26_102076</name>
</gene>
<feature type="region of interest" description="Disordered" evidence="6">
    <location>
        <begin position="639"/>
        <end position="683"/>
    </location>
</feature>
<dbReference type="InterPro" id="IPR015943">
    <property type="entry name" value="WD40/YVTN_repeat-like_dom_sf"/>
</dbReference>
<evidence type="ECO:0000256" key="2">
    <source>
        <dbReference type="ARBA" id="ARBA00022692"/>
    </source>
</evidence>
<dbReference type="PANTHER" id="PTHR37539">
    <property type="entry name" value="SECRETED PROTEIN-RELATED"/>
    <property type="match status" value="1"/>
</dbReference>
<feature type="compositionally biased region" description="Polar residues" evidence="6">
    <location>
        <begin position="1028"/>
        <end position="1050"/>
    </location>
</feature>
<dbReference type="GO" id="GO:0016020">
    <property type="term" value="C:membrane"/>
    <property type="evidence" value="ECO:0007669"/>
    <property type="project" value="UniProtKB-SubCell"/>
</dbReference>
<evidence type="ECO:0000259" key="8">
    <source>
        <dbReference type="PROSITE" id="PS50897"/>
    </source>
</evidence>
<dbReference type="InterPro" id="IPR001680">
    <property type="entry name" value="WD40_rpt"/>
</dbReference>
<keyword evidence="5" id="KW-0853">WD repeat</keyword>
<feature type="compositionally biased region" description="Acidic residues" evidence="6">
    <location>
        <begin position="642"/>
        <end position="654"/>
    </location>
</feature>
<evidence type="ECO:0000256" key="4">
    <source>
        <dbReference type="ARBA" id="ARBA00023136"/>
    </source>
</evidence>
<dbReference type="Pfam" id="PF00400">
    <property type="entry name" value="WD40"/>
    <property type="match status" value="4"/>
</dbReference>
<feature type="region of interest" description="Disordered" evidence="6">
    <location>
        <begin position="877"/>
        <end position="1083"/>
    </location>
</feature>
<feature type="repeat" description="WD" evidence="5">
    <location>
        <begin position="1293"/>
        <end position="1334"/>
    </location>
</feature>
<dbReference type="PROSITE" id="PS50897">
    <property type="entry name" value="CTLH"/>
    <property type="match status" value="1"/>
</dbReference>
<feature type="transmembrane region" description="Helical" evidence="7">
    <location>
        <begin position="835"/>
        <end position="856"/>
    </location>
</feature>
<feature type="compositionally biased region" description="Low complexity" evidence="6">
    <location>
        <begin position="1051"/>
        <end position="1064"/>
    </location>
</feature>
<comment type="caution">
    <text evidence="9">The sequence shown here is derived from an EMBL/GenBank/DDBJ whole genome shotgun (WGS) entry which is preliminary data.</text>
</comment>
<organism evidence="9 10">
    <name type="scientific">Aspergillus turcosus</name>
    <dbReference type="NCBI Taxonomy" id="1245748"/>
    <lineage>
        <taxon>Eukaryota</taxon>
        <taxon>Fungi</taxon>
        <taxon>Dikarya</taxon>
        <taxon>Ascomycota</taxon>
        <taxon>Pezizomycotina</taxon>
        <taxon>Eurotiomycetes</taxon>
        <taxon>Eurotiomycetidae</taxon>
        <taxon>Eurotiales</taxon>
        <taxon>Aspergillaceae</taxon>
        <taxon>Aspergillus</taxon>
        <taxon>Aspergillus subgen. Fumigati</taxon>
    </lineage>
</organism>
<dbReference type="Pfam" id="PF23627">
    <property type="entry name" value="LisH_WDR26"/>
    <property type="match status" value="1"/>
</dbReference>
<dbReference type="CDD" id="cd00200">
    <property type="entry name" value="WD40"/>
    <property type="match status" value="1"/>
</dbReference>
<feature type="transmembrane region" description="Helical" evidence="7">
    <location>
        <begin position="467"/>
        <end position="496"/>
    </location>
</feature>
<dbReference type="PROSITE" id="PS50082">
    <property type="entry name" value="WD_REPEATS_2"/>
    <property type="match status" value="3"/>
</dbReference>
<dbReference type="EMBL" id="NIDN02000204">
    <property type="protein sequence ID" value="RLL94452.1"/>
    <property type="molecule type" value="Genomic_DNA"/>
</dbReference>
<feature type="compositionally biased region" description="Low complexity" evidence="6">
    <location>
        <begin position="897"/>
        <end position="910"/>
    </location>
</feature>
<feature type="domain" description="CTLH" evidence="8">
    <location>
        <begin position="1126"/>
        <end position="1199"/>
    </location>
</feature>
<dbReference type="InterPro" id="IPR006595">
    <property type="entry name" value="CTLH_C"/>
</dbReference>
<feature type="compositionally biased region" description="Polar residues" evidence="6">
    <location>
        <begin position="1065"/>
        <end position="1074"/>
    </location>
</feature>
<dbReference type="GO" id="GO:0055085">
    <property type="term" value="P:transmembrane transport"/>
    <property type="evidence" value="ECO:0007669"/>
    <property type="project" value="InterPro"/>
</dbReference>
<reference evidence="9 10" key="1">
    <citation type="submission" date="2018-08" db="EMBL/GenBank/DDBJ databases">
        <title>Draft genome sequences of two Aspergillus turcosus clinical strains isolated from bronchoalveolar lavage fluid: one azole-susceptible and the other azole-resistant.</title>
        <authorList>
            <person name="Parent-Michaud M."/>
            <person name="Dufresne P.J."/>
            <person name="Fournier E."/>
            <person name="Martineau C."/>
            <person name="Moreira S."/>
            <person name="Perkins V."/>
            <person name="De Repentigny L."/>
            <person name="Dufresne S.F."/>
        </authorList>
    </citation>
    <scope>NUCLEOTIDE SEQUENCE [LARGE SCALE GENOMIC DNA]</scope>
    <source>
        <strain evidence="9">HMR AF 1038</strain>
    </source>
</reference>
<dbReference type="InterPro" id="IPR018713">
    <property type="entry name" value="MPAB/Lcp_cat_dom"/>
</dbReference>
<dbReference type="OrthoDB" id="972532at2759"/>
<evidence type="ECO:0000313" key="9">
    <source>
        <dbReference type="EMBL" id="RLL94452.1"/>
    </source>
</evidence>